<feature type="signal peptide" evidence="1">
    <location>
        <begin position="1"/>
        <end position="22"/>
    </location>
</feature>
<gene>
    <name evidence="2" type="ORF">Tdes44962_MAKER07048</name>
</gene>
<dbReference type="AlphaFoldDB" id="A0A9W7W6I9"/>
<dbReference type="OrthoDB" id="3635447at2759"/>
<sequence>MLARFTGLAVASTLLLPALTTACLNWNASISEYNTLTFYAADDANNNNITDPVKEPADTICQGTDIVVSGSNGSFQDLGHWFVPCSKDGAELQVFRDATNPYFIDVVYAYYNPEAAAELQPGDPQFYFNWRGASLNGKTWKGREFCAQYDLLRLIKPEALKNECDSLDTC</sequence>
<keyword evidence="1" id="KW-0732">Signal</keyword>
<dbReference type="Proteomes" id="UP001138500">
    <property type="component" value="Unassembled WGS sequence"/>
</dbReference>
<reference evidence="2 3" key="2">
    <citation type="journal article" date="2021" name="Curr. Genet.">
        <title>Genetic response to nitrogen starvation in the aggressive Eucalyptus foliar pathogen Teratosphaeria destructans.</title>
        <authorList>
            <person name="Havenga M."/>
            <person name="Wingfield B.D."/>
            <person name="Wingfield M.J."/>
            <person name="Dreyer L.L."/>
            <person name="Roets F."/>
            <person name="Aylward J."/>
        </authorList>
    </citation>
    <scope>NUCLEOTIDE SEQUENCE [LARGE SCALE GENOMIC DNA]</scope>
    <source>
        <strain evidence="2">CMW44962</strain>
    </source>
</reference>
<feature type="chain" id="PRO_5040840609" evidence="1">
    <location>
        <begin position="23"/>
        <end position="170"/>
    </location>
</feature>
<accession>A0A9W7W6I9</accession>
<dbReference type="PROSITE" id="PS51257">
    <property type="entry name" value="PROKAR_LIPOPROTEIN"/>
    <property type="match status" value="1"/>
</dbReference>
<comment type="caution">
    <text evidence="2">The sequence shown here is derived from an EMBL/GenBank/DDBJ whole genome shotgun (WGS) entry which is preliminary data.</text>
</comment>
<reference evidence="2 3" key="1">
    <citation type="journal article" date="2018" name="IMA Fungus">
        <title>IMA Genome-F 10: Nine draft genome sequences of Claviceps purpurea s.lat., including C. arundinis, C. humidiphila, and C. cf. spartinae, pseudomolecules for the pitch canker pathogen Fusarium circinatum, draft genome of Davidsoniella eucalypti, Grosmannia galeiformis, Quambalaria eucalypti, and Teratosphaeria destructans.</title>
        <authorList>
            <person name="Wingfield B.D."/>
            <person name="Liu M."/>
            <person name="Nguyen H.D."/>
            <person name="Lane F.A."/>
            <person name="Morgan S.W."/>
            <person name="De Vos L."/>
            <person name="Wilken P.M."/>
            <person name="Duong T.A."/>
            <person name="Aylward J."/>
            <person name="Coetzee M.P."/>
            <person name="Dadej K."/>
            <person name="De Beer Z.W."/>
            <person name="Findlay W."/>
            <person name="Havenga M."/>
            <person name="Kolarik M."/>
            <person name="Menzies J.G."/>
            <person name="Naidoo K."/>
            <person name="Pochopski O."/>
            <person name="Shoukouhi P."/>
            <person name="Santana Q.C."/>
            <person name="Seifert K.A."/>
            <person name="Soal N."/>
            <person name="Steenkamp E.T."/>
            <person name="Tatham C.T."/>
            <person name="van der Nest M.A."/>
            <person name="Wingfield M.J."/>
        </authorList>
    </citation>
    <scope>NUCLEOTIDE SEQUENCE [LARGE SCALE GENOMIC DNA]</scope>
    <source>
        <strain evidence="2">CMW44962</strain>
    </source>
</reference>
<organism evidence="2 3">
    <name type="scientific">Teratosphaeria destructans</name>
    <dbReference type="NCBI Taxonomy" id="418781"/>
    <lineage>
        <taxon>Eukaryota</taxon>
        <taxon>Fungi</taxon>
        <taxon>Dikarya</taxon>
        <taxon>Ascomycota</taxon>
        <taxon>Pezizomycotina</taxon>
        <taxon>Dothideomycetes</taxon>
        <taxon>Dothideomycetidae</taxon>
        <taxon>Mycosphaerellales</taxon>
        <taxon>Teratosphaeriaceae</taxon>
        <taxon>Teratosphaeria</taxon>
    </lineage>
</organism>
<evidence type="ECO:0000313" key="3">
    <source>
        <dbReference type="Proteomes" id="UP001138500"/>
    </source>
</evidence>
<keyword evidence="3" id="KW-1185">Reference proteome</keyword>
<proteinExistence type="predicted"/>
<dbReference type="EMBL" id="RIBY02000202">
    <property type="protein sequence ID" value="KAH9844937.1"/>
    <property type="molecule type" value="Genomic_DNA"/>
</dbReference>
<evidence type="ECO:0000313" key="2">
    <source>
        <dbReference type="EMBL" id="KAH9844937.1"/>
    </source>
</evidence>
<name>A0A9W7W6I9_9PEZI</name>
<protein>
    <submittedName>
        <fullName evidence="2">Extracellular protein 52</fullName>
    </submittedName>
</protein>
<evidence type="ECO:0000256" key="1">
    <source>
        <dbReference type="SAM" id="SignalP"/>
    </source>
</evidence>